<protein>
    <submittedName>
        <fullName evidence="1">Uncharacterized protein</fullName>
    </submittedName>
</protein>
<dbReference type="EMBL" id="JNAD02000012">
    <property type="protein sequence ID" value="RKM92847.1"/>
    <property type="molecule type" value="Genomic_DNA"/>
</dbReference>
<keyword evidence="2" id="KW-1185">Reference proteome</keyword>
<name>A0A420UYE8_9ACTN</name>
<proteinExistence type="predicted"/>
<gene>
    <name evidence="1" type="ORF">SFRA_023320</name>
</gene>
<dbReference type="RefSeq" id="WP_043464153.1">
    <property type="nucleotide sequence ID" value="NZ_CP134822.1"/>
</dbReference>
<organism evidence="1 2">
    <name type="scientific">Streptomyces xinghaiensis</name>
    <dbReference type="NCBI Taxonomy" id="1038928"/>
    <lineage>
        <taxon>Bacteria</taxon>
        <taxon>Bacillati</taxon>
        <taxon>Actinomycetota</taxon>
        <taxon>Actinomycetes</taxon>
        <taxon>Kitasatosporales</taxon>
        <taxon>Streptomycetaceae</taxon>
        <taxon>Streptomyces</taxon>
    </lineage>
</organism>
<evidence type="ECO:0000313" key="1">
    <source>
        <dbReference type="EMBL" id="RKM92847.1"/>
    </source>
</evidence>
<dbReference type="OrthoDB" id="3627262at2"/>
<sequence length="128" mass="14415">MGDILAGLFRVVVEAIAHLNPVGLVQKRLRARRLKKLTRGESVSIPVDLRDPELTDGEWENGHILLGSETPLWQPERPDRTATRFFCPELRMTSADEATMAFRSESGRTELRVHSDEAPAVLRALQED</sequence>
<accession>A0A420UYE8</accession>
<comment type="caution">
    <text evidence="1">The sequence shown here is derived from an EMBL/GenBank/DDBJ whole genome shotgun (WGS) entry which is preliminary data.</text>
</comment>
<dbReference type="AlphaFoldDB" id="A0A420UYE8"/>
<dbReference type="Proteomes" id="UP000028058">
    <property type="component" value="Unassembled WGS sequence"/>
</dbReference>
<reference evidence="1 2" key="1">
    <citation type="journal article" date="2014" name="Genome Announc.">
        <title>Draft Genome Sequence of Streptomyces fradiae ATCC 19609, a Strain Highly Sensitive to Antibiotics.</title>
        <authorList>
            <person name="Bekker O.B."/>
            <person name="Klimina K.M."/>
            <person name="Vatlin A.A."/>
            <person name="Zakharevich N.V."/>
            <person name="Kasianov A.S."/>
            <person name="Danilenko V.N."/>
        </authorList>
    </citation>
    <scope>NUCLEOTIDE SEQUENCE [LARGE SCALE GENOMIC DNA]</scope>
    <source>
        <strain evidence="1 2">ATCC 19609</strain>
    </source>
</reference>
<evidence type="ECO:0000313" key="2">
    <source>
        <dbReference type="Proteomes" id="UP000028058"/>
    </source>
</evidence>